<dbReference type="GO" id="GO:0005789">
    <property type="term" value="C:endoplasmic reticulum membrane"/>
    <property type="evidence" value="ECO:0007669"/>
    <property type="project" value="TreeGrafter"/>
</dbReference>
<dbReference type="SUPFAM" id="SSF52833">
    <property type="entry name" value="Thioredoxin-like"/>
    <property type="match status" value="1"/>
</dbReference>
<dbReference type="InterPro" id="IPR036249">
    <property type="entry name" value="Thioredoxin-like_sf"/>
</dbReference>
<reference evidence="4" key="1">
    <citation type="submission" date="2020-11" db="EMBL/GenBank/DDBJ databases">
        <authorList>
            <person name="Tran Van P."/>
        </authorList>
    </citation>
    <scope>NUCLEOTIDE SEQUENCE</scope>
</reference>
<accession>A0A7R9QC82</accession>
<evidence type="ECO:0000313" key="5">
    <source>
        <dbReference type="Proteomes" id="UP000759131"/>
    </source>
</evidence>
<keyword evidence="3" id="KW-0472">Membrane</keyword>
<dbReference type="OrthoDB" id="60822at2759"/>
<dbReference type="EMBL" id="OC876563">
    <property type="protein sequence ID" value="CAD7639344.1"/>
    <property type="molecule type" value="Genomic_DNA"/>
</dbReference>
<dbReference type="Pfam" id="PF10262">
    <property type="entry name" value="Rdx"/>
    <property type="match status" value="1"/>
</dbReference>
<dbReference type="AlphaFoldDB" id="A0A7R9QC82"/>
<dbReference type="PANTHER" id="PTHR13544:SF0">
    <property type="entry name" value="THIOREDOXIN REDUCTASE-LIKE SELENOPROTEIN T"/>
    <property type="match status" value="1"/>
</dbReference>
<name>A0A7R9QC82_9ACAR</name>
<dbReference type="Proteomes" id="UP000759131">
    <property type="component" value="Unassembled WGS sequence"/>
</dbReference>
<evidence type="ECO:0000256" key="2">
    <source>
        <dbReference type="ARBA" id="ARBA00023284"/>
    </source>
</evidence>
<protein>
    <recommendedName>
        <fullName evidence="6">SelT-like protein</fullName>
    </recommendedName>
</protein>
<dbReference type="Gene3D" id="3.40.30.10">
    <property type="entry name" value="Glutaredoxin"/>
    <property type="match status" value="1"/>
</dbReference>
<organism evidence="4">
    <name type="scientific">Medioppia subpectinata</name>
    <dbReference type="NCBI Taxonomy" id="1979941"/>
    <lineage>
        <taxon>Eukaryota</taxon>
        <taxon>Metazoa</taxon>
        <taxon>Ecdysozoa</taxon>
        <taxon>Arthropoda</taxon>
        <taxon>Chelicerata</taxon>
        <taxon>Arachnida</taxon>
        <taxon>Acari</taxon>
        <taxon>Acariformes</taxon>
        <taxon>Sarcoptiformes</taxon>
        <taxon>Oribatida</taxon>
        <taxon>Brachypylina</taxon>
        <taxon>Oppioidea</taxon>
        <taxon>Oppiidae</taxon>
        <taxon>Medioppia</taxon>
    </lineage>
</organism>
<dbReference type="GO" id="GO:0004791">
    <property type="term" value="F:thioredoxin-disulfide reductase (NADPH) activity"/>
    <property type="evidence" value="ECO:0007669"/>
    <property type="project" value="TreeGrafter"/>
</dbReference>
<dbReference type="PANTHER" id="PTHR13544">
    <property type="entry name" value="SELENOPROTEIN T"/>
    <property type="match status" value="1"/>
</dbReference>
<gene>
    <name evidence="4" type="ORF">OSB1V03_LOCUS17750</name>
</gene>
<dbReference type="InterPro" id="IPR011893">
    <property type="entry name" value="Selenoprotein_Rdx-typ"/>
</dbReference>
<keyword evidence="1" id="KW-0732">Signal</keyword>
<evidence type="ECO:0000313" key="4">
    <source>
        <dbReference type="EMBL" id="CAD7639344.1"/>
    </source>
</evidence>
<keyword evidence="3" id="KW-1133">Transmembrane helix</keyword>
<keyword evidence="2" id="KW-0676">Redox-active center</keyword>
<keyword evidence="5" id="KW-1185">Reference proteome</keyword>
<dbReference type="GO" id="GO:0045454">
    <property type="term" value="P:cell redox homeostasis"/>
    <property type="evidence" value="ECO:0007669"/>
    <property type="project" value="TreeGrafter"/>
</dbReference>
<feature type="transmembrane region" description="Helical" evidence="3">
    <location>
        <begin position="106"/>
        <end position="126"/>
    </location>
</feature>
<proteinExistence type="predicted"/>
<feature type="non-terminal residue" evidence="4">
    <location>
        <position position="215"/>
    </location>
</feature>
<evidence type="ECO:0008006" key="6">
    <source>
        <dbReference type="Google" id="ProtNLM"/>
    </source>
</evidence>
<dbReference type="InterPro" id="IPR019389">
    <property type="entry name" value="Selenoprotein_T"/>
</dbReference>
<feature type="transmembrane region" description="Helical" evidence="3">
    <location>
        <begin position="6"/>
        <end position="25"/>
    </location>
</feature>
<evidence type="ECO:0000256" key="1">
    <source>
        <dbReference type="ARBA" id="ARBA00022729"/>
    </source>
</evidence>
<evidence type="ECO:0000256" key="3">
    <source>
        <dbReference type="SAM" id="Phobius"/>
    </source>
</evidence>
<sequence>MENNIFIIIFLIFIGFTARDLLFGYERNTSAKEVDTEGDNTHNYKKEIPSMTFKAQPNGPTLKILYCYSCGYKRAFDEYSTLITDRFPDLNIMGDNYTPGMARSKLVQLLSVLKLVLMALLMANINPFTFLNVNTPGVWHWMTQHKMYACLMLFFLSNTLESQLMSSGAFEIFYNDVPVWSKLTTGRIPSPPEMFEIIDNQNKLYANQLNLDLHS</sequence>
<keyword evidence="3" id="KW-0812">Transmembrane</keyword>
<dbReference type="EMBL" id="CAJPIZ010021988">
    <property type="protein sequence ID" value="CAG2117797.1"/>
    <property type="molecule type" value="Genomic_DNA"/>
</dbReference>
<dbReference type="NCBIfam" id="TIGR02174">
    <property type="entry name" value="CXXU_selWTH"/>
    <property type="match status" value="1"/>
</dbReference>